<name>A0A5A9W072_9GAMM</name>
<gene>
    <name evidence="2" type="ORF">E1H14_12990</name>
</gene>
<organism evidence="2 3">
    <name type="scientific">Nitrincola tapanii</name>
    <dbReference type="NCBI Taxonomy" id="1708751"/>
    <lineage>
        <taxon>Bacteria</taxon>
        <taxon>Pseudomonadati</taxon>
        <taxon>Pseudomonadota</taxon>
        <taxon>Gammaproteobacteria</taxon>
        <taxon>Oceanospirillales</taxon>
        <taxon>Oceanospirillaceae</taxon>
        <taxon>Nitrincola</taxon>
    </lineage>
</organism>
<dbReference type="OrthoDB" id="9862085at2"/>
<keyword evidence="3" id="KW-1185">Reference proteome</keyword>
<evidence type="ECO:0000313" key="3">
    <source>
        <dbReference type="Proteomes" id="UP000325302"/>
    </source>
</evidence>
<dbReference type="EMBL" id="SMRS01000015">
    <property type="protein sequence ID" value="KAA0873515.1"/>
    <property type="molecule type" value="Genomic_DNA"/>
</dbReference>
<proteinExistence type="predicted"/>
<reference evidence="2 3" key="1">
    <citation type="submission" date="2019-03" db="EMBL/GenBank/DDBJ databases">
        <title>Nitrincola sp. nov. isolated from an Indian soda lake.</title>
        <authorList>
            <person name="Joshi A."/>
            <person name="Thite S.V."/>
            <person name="Joseph N."/>
            <person name="Dhotre D."/>
            <person name="Moorthy M."/>
            <person name="Shouche Y.S."/>
        </authorList>
    </citation>
    <scope>NUCLEOTIDE SEQUENCE [LARGE SCALE GENOMIC DNA]</scope>
    <source>
        <strain evidence="2 3">MEB193</strain>
    </source>
</reference>
<keyword evidence="1" id="KW-0732">Signal</keyword>
<dbReference type="AlphaFoldDB" id="A0A5A9W072"/>
<comment type="caution">
    <text evidence="2">The sequence shown here is derived from an EMBL/GenBank/DDBJ whole genome shotgun (WGS) entry which is preliminary data.</text>
</comment>
<sequence length="128" mass="14348">MKSVSMMLVVVLTFTVSSISANTPKLGDRVDGGVFLYREDVEIFWNDWIAYPLTDRSNLPTPYQLKMTIVGEGKTVGFIGNISINCENGRYFWRSAVNWDTYITDKGTLADTVPEEVILGSISLLCLR</sequence>
<accession>A0A5A9W072</accession>
<evidence type="ECO:0000313" key="2">
    <source>
        <dbReference type="EMBL" id="KAA0873515.1"/>
    </source>
</evidence>
<feature type="signal peptide" evidence="1">
    <location>
        <begin position="1"/>
        <end position="21"/>
    </location>
</feature>
<evidence type="ECO:0000256" key="1">
    <source>
        <dbReference type="SAM" id="SignalP"/>
    </source>
</evidence>
<protein>
    <submittedName>
        <fullName evidence="2">Uncharacterized protein</fullName>
    </submittedName>
</protein>
<feature type="chain" id="PRO_5022801394" evidence="1">
    <location>
        <begin position="22"/>
        <end position="128"/>
    </location>
</feature>
<dbReference type="RefSeq" id="WP_149391914.1">
    <property type="nucleotide sequence ID" value="NZ_SMRS01000015.1"/>
</dbReference>
<dbReference type="Proteomes" id="UP000325302">
    <property type="component" value="Unassembled WGS sequence"/>
</dbReference>